<dbReference type="EMBL" id="BK014959">
    <property type="protein sequence ID" value="DAD84390.1"/>
    <property type="molecule type" value="Genomic_DNA"/>
</dbReference>
<name>A0A8S5MQ22_9CAUD</name>
<sequence>MAIEIVDQKQTTKFSKVFMVTPGYVVVISSFNFRCAETDKYGDVTREGDCAVLHKIDIVGGKIPHRDGCVDCEGCVLDSVESQIVSSEPVVQCGELWTHTPNNNLTVLSVPGYYMFELCDETMIGSAIMRVEELTVAQAQLLPRPLFHGE</sequence>
<reference evidence="1" key="1">
    <citation type="journal article" date="2021" name="Proc. Natl. Acad. Sci. U.S.A.">
        <title>A Catalog of Tens of Thousands of Viruses from Human Metagenomes Reveals Hidden Associations with Chronic Diseases.</title>
        <authorList>
            <person name="Tisza M.J."/>
            <person name="Buck C.B."/>
        </authorList>
    </citation>
    <scope>NUCLEOTIDE SEQUENCE</scope>
    <source>
        <strain evidence="1">CtUS21</strain>
    </source>
</reference>
<proteinExistence type="predicted"/>
<evidence type="ECO:0000313" key="1">
    <source>
        <dbReference type="EMBL" id="DAD84390.1"/>
    </source>
</evidence>
<accession>A0A8S5MQ22</accession>
<organism evidence="1">
    <name type="scientific">Podoviridae sp. ctUS21</name>
    <dbReference type="NCBI Taxonomy" id="2826557"/>
    <lineage>
        <taxon>Viruses</taxon>
        <taxon>Duplodnaviria</taxon>
        <taxon>Heunggongvirae</taxon>
        <taxon>Uroviricota</taxon>
        <taxon>Caudoviricetes</taxon>
    </lineage>
</organism>
<protein>
    <submittedName>
        <fullName evidence="1">Uncharacterized protein</fullName>
    </submittedName>
</protein>